<dbReference type="InterPro" id="IPR001356">
    <property type="entry name" value="HD"/>
</dbReference>
<evidence type="ECO:0000256" key="5">
    <source>
        <dbReference type="SAM" id="MobiDB-lite"/>
    </source>
</evidence>
<dbReference type="Proteomes" id="UP001150062">
    <property type="component" value="Unassembled WGS sequence"/>
</dbReference>
<dbReference type="Gene3D" id="1.10.10.60">
    <property type="entry name" value="Homeodomain-like"/>
    <property type="match status" value="1"/>
</dbReference>
<evidence type="ECO:0000256" key="3">
    <source>
        <dbReference type="ARBA" id="ARBA00023242"/>
    </source>
</evidence>
<comment type="subcellular location">
    <subcellularLocation>
        <location evidence="4">Nucleus</location>
    </subcellularLocation>
</comment>
<dbReference type="EMBL" id="JAOAOG010000301">
    <property type="protein sequence ID" value="KAJ6231280.1"/>
    <property type="molecule type" value="Genomic_DNA"/>
</dbReference>
<evidence type="ECO:0000313" key="8">
    <source>
        <dbReference type="Proteomes" id="UP001150062"/>
    </source>
</evidence>
<feature type="compositionally biased region" description="Basic and acidic residues" evidence="5">
    <location>
        <begin position="244"/>
        <end position="255"/>
    </location>
</feature>
<dbReference type="InterPro" id="IPR008422">
    <property type="entry name" value="KN_HD"/>
</dbReference>
<feature type="domain" description="Homeobox" evidence="6">
    <location>
        <begin position="323"/>
        <end position="389"/>
    </location>
</feature>
<evidence type="ECO:0000256" key="1">
    <source>
        <dbReference type="ARBA" id="ARBA00023125"/>
    </source>
</evidence>
<evidence type="ECO:0000256" key="2">
    <source>
        <dbReference type="ARBA" id="ARBA00023155"/>
    </source>
</evidence>
<feature type="region of interest" description="Disordered" evidence="5">
    <location>
        <begin position="204"/>
        <end position="293"/>
    </location>
</feature>
<keyword evidence="8" id="KW-1185">Reference proteome</keyword>
<dbReference type="InterPro" id="IPR009057">
    <property type="entry name" value="Homeodomain-like_sf"/>
</dbReference>
<keyword evidence="2 4" id="KW-0371">Homeobox</keyword>
<protein>
    <recommendedName>
        <fullName evidence="6">Homeobox domain-containing protein</fullName>
    </recommendedName>
</protein>
<accession>A0ABQ8XF52</accession>
<evidence type="ECO:0000313" key="7">
    <source>
        <dbReference type="EMBL" id="KAJ6231280.1"/>
    </source>
</evidence>
<sequence>MNQTDYTLQDNFRSFPINLKEEENLFQPFYEQPQKGLMQTTLTQSLEGKWGEEERSEEETNHCLLQGSLEFQEGTKLVSNLHKNGAWEDCFTLQRQNNQTISYFGEECIWDLSLASNLEEGEIAFLNKKEEKDKKKILTENNSIMDDPQILSFPSSYEEENRMDFSFSDFLQRLDEKQSENQINFANSQNYEPNPTLDELKSNLIERPSSQERKRVYSQTIKINEREGEGEEKEEEKEEEEEKEKEKEKGGKGGKETGSPVGFGKQKSKKPKHHGRKKTTSSHHKKAKKCPKGVVSVHGIDWQRKTFKIEKFGTKVTIFKKKRKTRSQRLYTSNYGKKVLEKWFLKHLNDEGGPYPKKRQRKILAIKAEIPQLQVQRWFGQRRRAERIRWENGEAPKPHWIEED</sequence>
<dbReference type="PROSITE" id="PS50071">
    <property type="entry name" value="HOMEOBOX_2"/>
    <property type="match status" value="1"/>
</dbReference>
<organism evidence="7 8">
    <name type="scientific">Anaeramoeba flamelloides</name>
    <dbReference type="NCBI Taxonomy" id="1746091"/>
    <lineage>
        <taxon>Eukaryota</taxon>
        <taxon>Metamonada</taxon>
        <taxon>Anaeramoebidae</taxon>
        <taxon>Anaeramoeba</taxon>
    </lineage>
</organism>
<feature type="DNA-binding region" description="Homeobox" evidence="4">
    <location>
        <begin position="325"/>
        <end position="390"/>
    </location>
</feature>
<dbReference type="SUPFAM" id="SSF46689">
    <property type="entry name" value="Homeodomain-like"/>
    <property type="match status" value="1"/>
</dbReference>
<comment type="caution">
    <text evidence="7">The sequence shown here is derived from an EMBL/GenBank/DDBJ whole genome shotgun (WGS) entry which is preliminary data.</text>
</comment>
<evidence type="ECO:0000256" key="4">
    <source>
        <dbReference type="PROSITE-ProRule" id="PRU00108"/>
    </source>
</evidence>
<feature type="compositionally biased region" description="Acidic residues" evidence="5">
    <location>
        <begin position="228"/>
        <end position="243"/>
    </location>
</feature>
<gene>
    <name evidence="7" type="ORF">M0813_06009</name>
</gene>
<dbReference type="Pfam" id="PF05920">
    <property type="entry name" value="Homeobox_KN"/>
    <property type="match status" value="1"/>
</dbReference>
<keyword evidence="1 4" id="KW-0238">DNA-binding</keyword>
<keyword evidence="3 4" id="KW-0539">Nucleus</keyword>
<proteinExistence type="predicted"/>
<evidence type="ECO:0000259" key="6">
    <source>
        <dbReference type="PROSITE" id="PS50071"/>
    </source>
</evidence>
<dbReference type="CDD" id="cd00086">
    <property type="entry name" value="homeodomain"/>
    <property type="match status" value="1"/>
</dbReference>
<dbReference type="SMART" id="SM00389">
    <property type="entry name" value="HOX"/>
    <property type="match status" value="1"/>
</dbReference>
<name>A0ABQ8XF52_9EUKA</name>
<feature type="compositionally biased region" description="Basic residues" evidence="5">
    <location>
        <begin position="266"/>
        <end position="291"/>
    </location>
</feature>
<reference evidence="7" key="1">
    <citation type="submission" date="2022-08" db="EMBL/GenBank/DDBJ databases">
        <title>Novel sulfate-reducing endosymbionts in the free-living metamonad Anaeramoeba.</title>
        <authorList>
            <person name="Jerlstrom-Hultqvist J."/>
            <person name="Cepicka I."/>
            <person name="Gallot-Lavallee L."/>
            <person name="Salas-Leiva D."/>
            <person name="Curtis B.A."/>
            <person name="Zahonova K."/>
            <person name="Pipaliya S."/>
            <person name="Dacks J."/>
            <person name="Roger A.J."/>
        </authorList>
    </citation>
    <scope>NUCLEOTIDE SEQUENCE</scope>
    <source>
        <strain evidence="7">Schooner1</strain>
    </source>
</reference>